<reference evidence="2 3" key="1">
    <citation type="submission" date="2024-01" db="EMBL/GenBank/DDBJ databases">
        <title>The genome sequence of Erythrobacteraceae sp. strain 1XM1-14.</title>
        <authorList>
            <person name="Liu Y."/>
        </authorList>
    </citation>
    <scope>NUCLEOTIDE SEQUENCE [LARGE SCALE GENOMIC DNA]</scope>
    <source>
        <strain evidence="2 3">1XM1-14</strain>
    </source>
</reference>
<accession>A0ABU7GCE3</accession>
<dbReference type="RefSeq" id="WP_354143688.1">
    <property type="nucleotide sequence ID" value="NZ_JAZDQV010000002.1"/>
</dbReference>
<proteinExistence type="predicted"/>
<organism evidence="2 3">
    <name type="scientific">Altererythrobacter litoralis</name>
    <dbReference type="NCBI Taxonomy" id="3113904"/>
    <lineage>
        <taxon>Bacteria</taxon>
        <taxon>Pseudomonadati</taxon>
        <taxon>Pseudomonadota</taxon>
        <taxon>Alphaproteobacteria</taxon>
        <taxon>Sphingomonadales</taxon>
        <taxon>Erythrobacteraceae</taxon>
        <taxon>Altererythrobacter</taxon>
    </lineage>
</organism>
<protein>
    <recommendedName>
        <fullName evidence="4">DUF4440 domain-containing protein</fullName>
    </recommendedName>
</protein>
<evidence type="ECO:0008006" key="4">
    <source>
        <dbReference type="Google" id="ProtNLM"/>
    </source>
</evidence>
<sequence>MSTDADNLPSWASPEHPEDSSADLELVARAFMTALRHPKSNFRGAPALHDKAVVTAISRAGDPVALAGEQAHTFLLTVFNPDNAKFRMAAPEVRVEGNYGLVTRRFSAQEPGRGEECMVFHAEAWRNGQRWEFLRITLASMPYFDKCEIQEG</sequence>
<evidence type="ECO:0000256" key="1">
    <source>
        <dbReference type="SAM" id="MobiDB-lite"/>
    </source>
</evidence>
<comment type="caution">
    <text evidence="2">The sequence shown here is derived from an EMBL/GenBank/DDBJ whole genome shotgun (WGS) entry which is preliminary data.</text>
</comment>
<feature type="region of interest" description="Disordered" evidence="1">
    <location>
        <begin position="1"/>
        <end position="20"/>
    </location>
</feature>
<dbReference type="EMBL" id="JAZDQV010000002">
    <property type="protein sequence ID" value="MEE1876581.1"/>
    <property type="molecule type" value="Genomic_DNA"/>
</dbReference>
<keyword evidence="3" id="KW-1185">Reference proteome</keyword>
<evidence type="ECO:0000313" key="3">
    <source>
        <dbReference type="Proteomes" id="UP001343492"/>
    </source>
</evidence>
<evidence type="ECO:0000313" key="2">
    <source>
        <dbReference type="EMBL" id="MEE1876581.1"/>
    </source>
</evidence>
<name>A0ABU7GCE3_9SPHN</name>
<dbReference type="Proteomes" id="UP001343492">
    <property type="component" value="Unassembled WGS sequence"/>
</dbReference>
<gene>
    <name evidence="2" type="ORF">VRS74_02630</name>
</gene>